<proteinExistence type="predicted"/>
<evidence type="ECO:0000313" key="3">
    <source>
        <dbReference type="EMBL" id="KMZ85969.1"/>
    </source>
</evidence>
<gene>
    <name evidence="3" type="ORF">PVBG_03434</name>
</gene>
<keyword evidence="1" id="KW-0812">Transmembrane</keyword>
<dbReference type="OrthoDB" id="374723at2759"/>
<dbReference type="Proteomes" id="UP000053327">
    <property type="component" value="Unassembled WGS sequence"/>
</dbReference>
<feature type="signal peptide" evidence="2">
    <location>
        <begin position="1"/>
        <end position="26"/>
    </location>
</feature>
<evidence type="ECO:0000313" key="4">
    <source>
        <dbReference type="Proteomes" id="UP000053327"/>
    </source>
</evidence>
<keyword evidence="1" id="KW-0472">Membrane</keyword>
<keyword evidence="1" id="KW-1133">Transmembrane helix</keyword>
<accession>A0A0J9SSU2</accession>
<feature type="chain" id="PRO_5044767073" evidence="2">
    <location>
        <begin position="27"/>
        <end position="372"/>
    </location>
</feature>
<sequence>MPNVNIKCVLLFYLLYCLSFIVTTTCQLSHNNGRTLKNWFSHFSDEIFSPEQVIKKKKKKKNSPTFGCPFDKQKKKATFECVRRQLLKCSGKLFNEWSDHLSVIHPNGKLKREKIYNEAEHYIVTKKGINEKLNYIDLSSFNTYCSFYKLYVRDLVYFSGNTGANNGTSNPKTIIKRYFVRTDHLNSDPLDENSYIFISGAKKESLKGENENPPYSKIYNTVANIIHYYYVFFISKILDHTFYFVFSEGHKKENTTHSTSNSYVIYKNEVIYPFRDGQRGCGGVPFQEDYSHYDDLRDFYVIEICHCFNGITYRQNVYRLLKRLCRLYFNIELVPYIFQLPPVFYHILIILICSLTLSYIFYKIFLKYKSCF</sequence>
<reference evidence="3 4" key="1">
    <citation type="submission" date="2011-08" db="EMBL/GenBank/DDBJ databases">
        <title>The Genome Sequence of Plasmodium vivax Brazil I.</title>
        <authorList>
            <consortium name="The Broad Institute Genome Sequencing Platform"/>
            <consortium name="The Broad Institute Genome Sequencing Center for Infectious Disease"/>
            <person name="Neafsey D."/>
            <person name="Carlton J."/>
            <person name="Barnwell J."/>
            <person name="Collins W."/>
            <person name="Escalante A."/>
            <person name="Mullikin J."/>
            <person name="Saul A."/>
            <person name="Guigo R."/>
            <person name="Camara F."/>
            <person name="Young S.K."/>
            <person name="Zeng Q."/>
            <person name="Gargeya S."/>
            <person name="Fitzgerald M."/>
            <person name="Haas B."/>
            <person name="Abouelleil A."/>
            <person name="Alvarado L."/>
            <person name="Arachchi H.M."/>
            <person name="Berlin A."/>
            <person name="Brown A."/>
            <person name="Chapman S.B."/>
            <person name="Chen Z."/>
            <person name="Dunbar C."/>
            <person name="Freedman E."/>
            <person name="Gearin G."/>
            <person name="Gellesch M."/>
            <person name="Goldberg J."/>
            <person name="Griggs A."/>
            <person name="Gujja S."/>
            <person name="Heiman D."/>
            <person name="Howarth C."/>
            <person name="Larson L."/>
            <person name="Lui A."/>
            <person name="MacDonald P.J.P."/>
            <person name="Montmayeur A."/>
            <person name="Murphy C."/>
            <person name="Neiman D."/>
            <person name="Pearson M."/>
            <person name="Priest M."/>
            <person name="Roberts A."/>
            <person name="Saif S."/>
            <person name="Shea T."/>
            <person name="Shenoy N."/>
            <person name="Sisk P."/>
            <person name="Stolte C."/>
            <person name="Sykes S."/>
            <person name="Wortman J."/>
            <person name="Nusbaum C."/>
            <person name="Birren B."/>
        </authorList>
    </citation>
    <scope>NUCLEOTIDE SEQUENCE [LARGE SCALE GENOMIC DNA]</scope>
    <source>
        <strain evidence="3 4">Brazil I</strain>
    </source>
</reference>
<protein>
    <submittedName>
        <fullName evidence="3">Uncharacterized protein</fullName>
    </submittedName>
</protein>
<evidence type="ECO:0000256" key="2">
    <source>
        <dbReference type="SAM" id="SignalP"/>
    </source>
</evidence>
<dbReference type="AlphaFoldDB" id="A0A0J9SSU2"/>
<name>A0A0J9SSU2_PLAV1</name>
<keyword evidence="2" id="KW-0732">Signal</keyword>
<organism evidence="3 4">
    <name type="scientific">Plasmodium vivax (strain Brazil I)</name>
    <dbReference type="NCBI Taxonomy" id="1033975"/>
    <lineage>
        <taxon>Eukaryota</taxon>
        <taxon>Sar</taxon>
        <taxon>Alveolata</taxon>
        <taxon>Apicomplexa</taxon>
        <taxon>Aconoidasida</taxon>
        <taxon>Haemosporida</taxon>
        <taxon>Plasmodiidae</taxon>
        <taxon>Plasmodium</taxon>
        <taxon>Plasmodium (Plasmodium)</taxon>
    </lineage>
</organism>
<evidence type="ECO:0000256" key="1">
    <source>
        <dbReference type="SAM" id="Phobius"/>
    </source>
</evidence>
<dbReference type="EMBL" id="KQ234828">
    <property type="protein sequence ID" value="KMZ85969.1"/>
    <property type="molecule type" value="Genomic_DNA"/>
</dbReference>
<feature type="transmembrane region" description="Helical" evidence="1">
    <location>
        <begin position="343"/>
        <end position="362"/>
    </location>
</feature>